<dbReference type="SMART" id="SM00291">
    <property type="entry name" value="ZnF_ZZ"/>
    <property type="match status" value="1"/>
</dbReference>
<accession>A0A834ZIB6</accession>
<dbReference type="InterPro" id="IPR009057">
    <property type="entry name" value="Homeodomain-like_sf"/>
</dbReference>
<dbReference type="Gene3D" id="1.10.10.60">
    <property type="entry name" value="Homeodomain-like"/>
    <property type="match status" value="1"/>
</dbReference>
<evidence type="ECO:0000256" key="6">
    <source>
        <dbReference type="ARBA" id="ARBA00023163"/>
    </source>
</evidence>
<evidence type="ECO:0000259" key="13">
    <source>
        <dbReference type="PROSITE" id="PS51293"/>
    </source>
</evidence>
<dbReference type="AlphaFoldDB" id="A0A834ZIB6"/>
<proteinExistence type="predicted"/>
<feature type="compositionally biased region" description="Polar residues" evidence="9">
    <location>
        <begin position="594"/>
        <end position="614"/>
    </location>
</feature>
<dbReference type="Proteomes" id="UP000655225">
    <property type="component" value="Unassembled WGS sequence"/>
</dbReference>
<evidence type="ECO:0000313" key="14">
    <source>
        <dbReference type="EMBL" id="KAF8405698.1"/>
    </source>
</evidence>
<evidence type="ECO:0000259" key="10">
    <source>
        <dbReference type="PROSITE" id="PS50090"/>
    </source>
</evidence>
<evidence type="ECO:0000256" key="7">
    <source>
        <dbReference type="ARBA" id="ARBA00023242"/>
    </source>
</evidence>
<dbReference type="InterPro" id="IPR001005">
    <property type="entry name" value="SANT/Myb"/>
</dbReference>
<dbReference type="PROSITE" id="PS50135">
    <property type="entry name" value="ZF_ZZ_2"/>
    <property type="match status" value="1"/>
</dbReference>
<feature type="domain" description="Myb-like" evidence="10">
    <location>
        <begin position="404"/>
        <end position="447"/>
    </location>
</feature>
<dbReference type="PROSITE" id="PS50090">
    <property type="entry name" value="MYB_LIKE"/>
    <property type="match status" value="1"/>
</dbReference>
<feature type="compositionally biased region" description="Basic and acidic residues" evidence="9">
    <location>
        <begin position="574"/>
        <end position="590"/>
    </location>
</feature>
<evidence type="ECO:0000256" key="8">
    <source>
        <dbReference type="PROSITE-ProRule" id="PRU00228"/>
    </source>
</evidence>
<dbReference type="Pfam" id="PF04433">
    <property type="entry name" value="SWIRM"/>
    <property type="match status" value="1"/>
</dbReference>
<feature type="region of interest" description="Disordered" evidence="9">
    <location>
        <begin position="573"/>
        <end position="614"/>
    </location>
</feature>
<organism evidence="14 15">
    <name type="scientific">Tetracentron sinense</name>
    <name type="common">Spur-leaf</name>
    <dbReference type="NCBI Taxonomy" id="13715"/>
    <lineage>
        <taxon>Eukaryota</taxon>
        <taxon>Viridiplantae</taxon>
        <taxon>Streptophyta</taxon>
        <taxon>Embryophyta</taxon>
        <taxon>Tracheophyta</taxon>
        <taxon>Spermatophyta</taxon>
        <taxon>Magnoliopsida</taxon>
        <taxon>Trochodendrales</taxon>
        <taxon>Trochodendraceae</taxon>
        <taxon>Tetracentron</taxon>
    </lineage>
</organism>
<evidence type="ECO:0000259" key="11">
    <source>
        <dbReference type="PROSITE" id="PS50135"/>
    </source>
</evidence>
<dbReference type="Pfam" id="PF00249">
    <property type="entry name" value="Myb_DNA-binding"/>
    <property type="match status" value="1"/>
</dbReference>
<keyword evidence="7" id="KW-0539">Nucleus</keyword>
<keyword evidence="15" id="KW-1185">Reference proteome</keyword>
<evidence type="ECO:0000256" key="9">
    <source>
        <dbReference type="SAM" id="MobiDB-lite"/>
    </source>
</evidence>
<dbReference type="OrthoDB" id="118550at2759"/>
<evidence type="ECO:0000313" key="15">
    <source>
        <dbReference type="Proteomes" id="UP000655225"/>
    </source>
</evidence>
<feature type="domain" description="ZZ-type" evidence="11">
    <location>
        <begin position="342"/>
        <end position="396"/>
    </location>
</feature>
<name>A0A834ZIB6_TETSI</name>
<dbReference type="InterPro" id="IPR007526">
    <property type="entry name" value="SWIRM"/>
</dbReference>
<dbReference type="FunFam" id="1.10.10.60:FF:000014">
    <property type="entry name" value="SWI/SNF complex subunit SMARCC2 isoform C"/>
    <property type="match status" value="1"/>
</dbReference>
<dbReference type="SUPFAM" id="SSF46689">
    <property type="entry name" value="Homeodomain-like"/>
    <property type="match status" value="2"/>
</dbReference>
<evidence type="ECO:0000256" key="4">
    <source>
        <dbReference type="ARBA" id="ARBA00023015"/>
    </source>
</evidence>
<protein>
    <recommendedName>
        <fullName evidence="16">SWI/SNF complex subunit SWI3C</fullName>
    </recommendedName>
</protein>
<keyword evidence="6" id="KW-0804">Transcription</keyword>
<sequence>MSASLSDTRNKWKKRKREINIGGNSKRQRPEDDDEDDEDDDELEVDEDEDLHPISTTTPTAADPLHDSRESEVLFDGGTRISVFPVVIKHTVNRPHSSVLAIVASERSVQFSDQRALQNPFFLENISHGQLQAVTAIPSDSPSLATSDVDGSSSAYVVTPPAIMEGRGVVKRFGNNRVLVVPMHADWFSPNSVHRLERQVVPHFFSGKSAEHTPEKYMDCRNRIVAKFMENPERRLSITDCHELIVGIDSHDLDRIVRFLDNWGIINYSVAAPNREPRIGGQYLREDPNGDIHVPSTALRSIDSLIHFDKPKSRLTPADVYSSLLSAGDGDSDLDSRIRERLSENHCNHCSRPLPRVHYQSQKEADILLCSDCFHEGRFVIGHSSIDFVRVDSAKDFCDLDGDRWTDQETLLLLEALEIFHDNWNDIAEHVGTKSKAQCILQFIRLPMDDGLLENIEVPSKSMSSNASIKEDHGRPYSNSNGDSAGLCLPDLSSESKLPFAKSGNPVMALVGNGYCQGRIAILSKSDEGKVAFLASAVGPRVAAACAHASLAALSKEDRHLVASNSIMQMEGSVHGDRMSSEGMHSREGGSHGALTSLSHQKEQTPGVQGSSGQNDALVAPLATERVKAAAKFGLAAAAMKSKLFADHEEREIQRMAASIINHQVYLLSNALAF</sequence>
<dbReference type="InterPro" id="IPR000433">
    <property type="entry name" value="Znf_ZZ"/>
</dbReference>
<feature type="compositionally biased region" description="Acidic residues" evidence="9">
    <location>
        <begin position="31"/>
        <end position="50"/>
    </location>
</feature>
<dbReference type="FunFam" id="1.10.10.10:FF:000020">
    <property type="entry name" value="SWI/SNF complex subunit SMARCC2 isoform c"/>
    <property type="match status" value="1"/>
</dbReference>
<dbReference type="InterPro" id="IPR032451">
    <property type="entry name" value="SMARCC_C"/>
</dbReference>
<dbReference type="Gene3D" id="1.10.10.10">
    <property type="entry name" value="Winged helix-like DNA-binding domain superfamily/Winged helix DNA-binding domain"/>
    <property type="match status" value="1"/>
</dbReference>
<keyword evidence="5" id="KW-0238">DNA-binding</keyword>
<evidence type="ECO:0000256" key="2">
    <source>
        <dbReference type="ARBA" id="ARBA00022771"/>
    </source>
</evidence>
<evidence type="ECO:0000256" key="3">
    <source>
        <dbReference type="ARBA" id="ARBA00022833"/>
    </source>
</evidence>
<keyword evidence="2 8" id="KW-0863">Zinc-finger</keyword>
<dbReference type="InterPro" id="IPR017884">
    <property type="entry name" value="SANT_dom"/>
</dbReference>
<dbReference type="EMBL" id="JABCRI010000005">
    <property type="protein sequence ID" value="KAF8405698.1"/>
    <property type="molecule type" value="Genomic_DNA"/>
</dbReference>
<keyword evidence="1" id="KW-0479">Metal-binding</keyword>
<feature type="domain" description="SANT" evidence="13">
    <location>
        <begin position="400"/>
        <end position="451"/>
    </location>
</feature>
<dbReference type="GO" id="GO:0008270">
    <property type="term" value="F:zinc ion binding"/>
    <property type="evidence" value="ECO:0007669"/>
    <property type="project" value="UniProtKB-KW"/>
</dbReference>
<reference evidence="14 15" key="1">
    <citation type="submission" date="2020-04" db="EMBL/GenBank/DDBJ databases">
        <title>Plant Genome Project.</title>
        <authorList>
            <person name="Zhang R.-G."/>
        </authorList>
    </citation>
    <scope>NUCLEOTIDE SEQUENCE [LARGE SCALE GENOMIC DNA]</scope>
    <source>
        <strain evidence="14">YNK0</strain>
        <tissue evidence="14">Leaf</tissue>
    </source>
</reference>
<evidence type="ECO:0008006" key="16">
    <source>
        <dbReference type="Google" id="ProtNLM"/>
    </source>
</evidence>
<keyword evidence="3" id="KW-0862">Zinc</keyword>
<dbReference type="PANTHER" id="PTHR12802:SF61">
    <property type="entry name" value="SWI_SNF COMPLEX SUBUNIT SWI3C"/>
    <property type="match status" value="1"/>
</dbReference>
<dbReference type="GO" id="GO:0005634">
    <property type="term" value="C:nucleus"/>
    <property type="evidence" value="ECO:0007669"/>
    <property type="project" value="UniProtKB-ARBA"/>
</dbReference>
<dbReference type="GO" id="GO:0003677">
    <property type="term" value="F:DNA binding"/>
    <property type="evidence" value="ECO:0007669"/>
    <property type="project" value="UniProtKB-KW"/>
</dbReference>
<evidence type="ECO:0000259" key="12">
    <source>
        <dbReference type="PROSITE" id="PS50934"/>
    </source>
</evidence>
<dbReference type="PROSITE" id="PS51293">
    <property type="entry name" value="SANT"/>
    <property type="match status" value="1"/>
</dbReference>
<dbReference type="OMA" id="DNPDMPG"/>
<keyword evidence="4" id="KW-0805">Transcription regulation</keyword>
<dbReference type="Pfam" id="PF16495">
    <property type="entry name" value="SWIRM-assoc_1"/>
    <property type="match status" value="1"/>
</dbReference>
<gene>
    <name evidence="14" type="ORF">HHK36_007775</name>
</gene>
<feature type="domain" description="SWIRM" evidence="12">
    <location>
        <begin position="179"/>
        <end position="277"/>
    </location>
</feature>
<comment type="caution">
    <text evidence="14">The sequence shown here is derived from an EMBL/GenBank/DDBJ whole genome shotgun (WGS) entry which is preliminary data.</text>
</comment>
<dbReference type="PROSITE" id="PS50934">
    <property type="entry name" value="SWIRM"/>
    <property type="match status" value="1"/>
</dbReference>
<dbReference type="InterPro" id="IPR036388">
    <property type="entry name" value="WH-like_DNA-bd_sf"/>
</dbReference>
<evidence type="ECO:0000256" key="5">
    <source>
        <dbReference type="ARBA" id="ARBA00023125"/>
    </source>
</evidence>
<evidence type="ECO:0000256" key="1">
    <source>
        <dbReference type="ARBA" id="ARBA00022723"/>
    </source>
</evidence>
<dbReference type="CDD" id="cd00167">
    <property type="entry name" value="SANT"/>
    <property type="match status" value="1"/>
</dbReference>
<feature type="region of interest" description="Disordered" evidence="9">
    <location>
        <begin position="1"/>
        <end position="68"/>
    </location>
</feature>
<dbReference type="PANTHER" id="PTHR12802">
    <property type="entry name" value="SWI/SNF COMPLEX-RELATED"/>
    <property type="match status" value="1"/>
</dbReference>
<dbReference type="SMART" id="SM00717">
    <property type="entry name" value="SANT"/>
    <property type="match status" value="1"/>
</dbReference>